<dbReference type="Gene3D" id="1.10.510.10">
    <property type="entry name" value="Transferase(Phosphotransferase) domain 1"/>
    <property type="match status" value="1"/>
</dbReference>
<dbReference type="InterPro" id="IPR001245">
    <property type="entry name" value="Ser-Thr/Tyr_kinase_cat_dom"/>
</dbReference>
<reference evidence="3" key="1">
    <citation type="submission" date="2022-07" db="EMBL/GenBank/DDBJ databases">
        <title>Genome Sequence of Leucocoprinus birnbaumii.</title>
        <authorList>
            <person name="Buettner E."/>
        </authorList>
    </citation>
    <scope>NUCLEOTIDE SEQUENCE</scope>
    <source>
        <strain evidence="3">VT141</strain>
    </source>
</reference>
<dbReference type="PANTHER" id="PTHR44329">
    <property type="entry name" value="SERINE/THREONINE-PROTEIN KINASE TNNI3K-RELATED"/>
    <property type="match status" value="1"/>
</dbReference>
<dbReference type="Proteomes" id="UP001213000">
    <property type="component" value="Unassembled WGS sequence"/>
</dbReference>
<comment type="caution">
    <text evidence="3">The sequence shown here is derived from an EMBL/GenBank/DDBJ whole genome shotgun (WGS) entry which is preliminary data.</text>
</comment>
<dbReference type="GO" id="GO:0005524">
    <property type="term" value="F:ATP binding"/>
    <property type="evidence" value="ECO:0007669"/>
    <property type="project" value="InterPro"/>
</dbReference>
<dbReference type="AlphaFoldDB" id="A0AAD5VHU6"/>
<dbReference type="InterPro" id="IPR011009">
    <property type="entry name" value="Kinase-like_dom_sf"/>
</dbReference>
<accession>A0AAD5VHU6</accession>
<dbReference type="SUPFAM" id="SSF56112">
    <property type="entry name" value="Protein kinase-like (PK-like)"/>
    <property type="match status" value="1"/>
</dbReference>
<protein>
    <recommendedName>
        <fullName evidence="2">Protein kinase domain-containing protein</fullName>
    </recommendedName>
</protein>
<keyword evidence="1" id="KW-1133">Transmembrane helix</keyword>
<dbReference type="EMBL" id="JANIEX010001218">
    <property type="protein sequence ID" value="KAJ3560197.1"/>
    <property type="molecule type" value="Genomic_DNA"/>
</dbReference>
<evidence type="ECO:0000313" key="3">
    <source>
        <dbReference type="EMBL" id="KAJ3560197.1"/>
    </source>
</evidence>
<proteinExistence type="predicted"/>
<gene>
    <name evidence="3" type="ORF">NP233_g10996</name>
</gene>
<dbReference type="GO" id="GO:0004674">
    <property type="term" value="F:protein serine/threonine kinase activity"/>
    <property type="evidence" value="ECO:0007669"/>
    <property type="project" value="TreeGrafter"/>
</dbReference>
<dbReference type="PANTHER" id="PTHR44329:SF214">
    <property type="entry name" value="PROTEIN KINASE DOMAIN-CONTAINING PROTEIN"/>
    <property type="match status" value="1"/>
</dbReference>
<dbReference type="InterPro" id="IPR008271">
    <property type="entry name" value="Ser/Thr_kinase_AS"/>
</dbReference>
<feature type="domain" description="Protein kinase" evidence="2">
    <location>
        <begin position="292"/>
        <end position="533"/>
    </location>
</feature>
<feature type="transmembrane region" description="Helical" evidence="1">
    <location>
        <begin position="7"/>
        <end position="27"/>
    </location>
</feature>
<keyword evidence="1" id="KW-0812">Transmembrane</keyword>
<dbReference type="Pfam" id="PF07714">
    <property type="entry name" value="PK_Tyr_Ser-Thr"/>
    <property type="match status" value="1"/>
</dbReference>
<dbReference type="PROSITE" id="PS50011">
    <property type="entry name" value="PROTEIN_KINASE_DOM"/>
    <property type="match status" value="1"/>
</dbReference>
<keyword evidence="4" id="KW-1185">Reference proteome</keyword>
<sequence>MKPMLMLVKIGYCSYVSGLIINLYFLLRIRSTEIEVDRGGLFKANVPSQPLFPSTYQGFISSSLWMETNTSVCCASNLPGYSRVNSALKCAACIALQPSSGPSQASNASDTGRYRDNPKHIDCDALFCHLKSGMLPSNLEISQTFPLFYHDFDTCGDSSVNGSMLVNDLYVNRLQTFVDLSDLSDILHSKLRVEKTHDFKNEIEGDKTELNLFNDAMEILPEILSVGEKRKALQSLEGDQAQILIDFLYFLLSFARLPDDSPSWLRRHILLVLRKLCGTALRYPRCNTLNNIRCLSLEGMGGSCDIYIARCPSGHNLCLKALRIQQKSDIPNIFKETVLWGSLRHPNVTPFYGVFLLDETRAYGRICLVSPWMENGNIKAYLEKKPQSDRKLLIHDVASGLQYLHSESIVHGDLKGVNVLVSALGRACIADFGLSKVKTDNTFSWITTTIPAGRTFGWLSPELLGDDATPTHKSDIWAFWMCLLRAQVGDDKDLGPLDRVNPAMWELIYWCWEFEPSNRPTCANILSKLMEELDQAGLQLHGNSPEIVEPADGASCFQKAMKRSPVQPKLRQVLMLLKRVAQGSPNS</sequence>
<evidence type="ECO:0000259" key="2">
    <source>
        <dbReference type="PROSITE" id="PS50011"/>
    </source>
</evidence>
<keyword evidence="1" id="KW-0472">Membrane</keyword>
<evidence type="ECO:0000313" key="4">
    <source>
        <dbReference type="Proteomes" id="UP001213000"/>
    </source>
</evidence>
<name>A0AAD5VHU6_9AGAR</name>
<dbReference type="InterPro" id="IPR000719">
    <property type="entry name" value="Prot_kinase_dom"/>
</dbReference>
<dbReference type="PROSITE" id="PS00108">
    <property type="entry name" value="PROTEIN_KINASE_ST"/>
    <property type="match status" value="1"/>
</dbReference>
<dbReference type="InterPro" id="IPR051681">
    <property type="entry name" value="Ser/Thr_Kinases-Pseudokinases"/>
</dbReference>
<evidence type="ECO:0000256" key="1">
    <source>
        <dbReference type="SAM" id="Phobius"/>
    </source>
</evidence>
<organism evidence="3 4">
    <name type="scientific">Leucocoprinus birnbaumii</name>
    <dbReference type="NCBI Taxonomy" id="56174"/>
    <lineage>
        <taxon>Eukaryota</taxon>
        <taxon>Fungi</taxon>
        <taxon>Dikarya</taxon>
        <taxon>Basidiomycota</taxon>
        <taxon>Agaricomycotina</taxon>
        <taxon>Agaricomycetes</taxon>
        <taxon>Agaricomycetidae</taxon>
        <taxon>Agaricales</taxon>
        <taxon>Agaricineae</taxon>
        <taxon>Agaricaceae</taxon>
        <taxon>Leucocoprinus</taxon>
    </lineage>
</organism>
<dbReference type="SMART" id="SM00220">
    <property type="entry name" value="S_TKc"/>
    <property type="match status" value="1"/>
</dbReference>